<feature type="compositionally biased region" description="Low complexity" evidence="1">
    <location>
        <begin position="157"/>
        <end position="178"/>
    </location>
</feature>
<feature type="compositionally biased region" description="Basic residues" evidence="1">
    <location>
        <begin position="139"/>
        <end position="156"/>
    </location>
</feature>
<reference evidence="2 3" key="1">
    <citation type="submission" date="2020-04" db="EMBL/GenBank/DDBJ databases">
        <title>Perkinsus olseni comparative genomics.</title>
        <authorList>
            <person name="Bogema D.R."/>
        </authorList>
    </citation>
    <scope>NUCLEOTIDE SEQUENCE [LARGE SCALE GENOMIC DNA]</scope>
    <source>
        <strain evidence="2">ATCC PRA-31</strain>
    </source>
</reference>
<feature type="compositionally biased region" description="Basic and acidic residues" evidence="1">
    <location>
        <begin position="126"/>
        <end position="138"/>
    </location>
</feature>
<feature type="region of interest" description="Disordered" evidence="1">
    <location>
        <begin position="126"/>
        <end position="178"/>
    </location>
</feature>
<feature type="non-terminal residue" evidence="2">
    <location>
        <position position="178"/>
    </location>
</feature>
<feature type="compositionally biased region" description="Polar residues" evidence="1">
    <location>
        <begin position="8"/>
        <end position="22"/>
    </location>
</feature>
<proteinExistence type="predicted"/>
<dbReference type="GO" id="GO:0003725">
    <property type="term" value="F:double-stranded RNA binding"/>
    <property type="evidence" value="ECO:0007669"/>
    <property type="project" value="InterPro"/>
</dbReference>
<evidence type="ECO:0000313" key="3">
    <source>
        <dbReference type="Proteomes" id="UP000572268"/>
    </source>
</evidence>
<feature type="compositionally biased region" description="Polar residues" evidence="1">
    <location>
        <begin position="43"/>
        <end position="52"/>
    </location>
</feature>
<name>A0A7J6M3N7_PEROL</name>
<dbReference type="AlphaFoldDB" id="A0A7J6M3N7"/>
<gene>
    <name evidence="2" type="ORF">FOL46_003473</name>
</gene>
<sequence length="178" mass="19399">MASSSSSVGQLSEGLQHSTVVNSEKDSDAVITRDGNPSIIINVPSSKSSAMESQEAMDNYKNNPKRPGNYKVFDRQRAMQGSSAGFGSDFFGWDKMQKVIITADAAALWGMTSSHAVADLEYHRKREEHIKKDIERTEKRRARRMKRKQNRQKKSKQPAAAAAASGGAAASSIPPSQG</sequence>
<dbReference type="Proteomes" id="UP000572268">
    <property type="component" value="Unassembled WGS sequence"/>
</dbReference>
<evidence type="ECO:0000256" key="1">
    <source>
        <dbReference type="SAM" id="MobiDB-lite"/>
    </source>
</evidence>
<comment type="caution">
    <text evidence="2">The sequence shown here is derived from an EMBL/GenBank/DDBJ whole genome shotgun (WGS) entry which is preliminary data.</text>
</comment>
<dbReference type="InterPro" id="IPR009548">
    <property type="entry name" value="Prkrip1"/>
</dbReference>
<dbReference type="EMBL" id="JABANN010000222">
    <property type="protein sequence ID" value="KAF4665790.1"/>
    <property type="molecule type" value="Genomic_DNA"/>
</dbReference>
<organism evidence="2 3">
    <name type="scientific">Perkinsus olseni</name>
    <name type="common">Perkinsus atlanticus</name>
    <dbReference type="NCBI Taxonomy" id="32597"/>
    <lineage>
        <taxon>Eukaryota</taxon>
        <taxon>Sar</taxon>
        <taxon>Alveolata</taxon>
        <taxon>Perkinsozoa</taxon>
        <taxon>Perkinsea</taxon>
        <taxon>Perkinsida</taxon>
        <taxon>Perkinsidae</taxon>
        <taxon>Perkinsus</taxon>
    </lineage>
</organism>
<dbReference type="Pfam" id="PF06658">
    <property type="entry name" value="DUF1168"/>
    <property type="match status" value="1"/>
</dbReference>
<protein>
    <submittedName>
        <fullName evidence="2">Uncharacterized protein</fullName>
    </submittedName>
</protein>
<evidence type="ECO:0000313" key="2">
    <source>
        <dbReference type="EMBL" id="KAF4665790.1"/>
    </source>
</evidence>
<feature type="region of interest" description="Disordered" evidence="1">
    <location>
        <begin position="1"/>
        <end position="66"/>
    </location>
</feature>
<accession>A0A7J6M3N7</accession>